<dbReference type="Proteomes" id="UP000187464">
    <property type="component" value="Chromosome I"/>
</dbReference>
<proteinExistence type="predicted"/>
<dbReference type="PROSITE" id="PS51257">
    <property type="entry name" value="PROKAR_LIPOPROTEIN"/>
    <property type="match status" value="1"/>
</dbReference>
<accession>A0A1R3TCU5</accession>
<name>A0A1R3TCU5_9BACT</name>
<organism evidence="2 3">
    <name type="scientific">Proteiniphilum saccharofermentans</name>
    <dbReference type="NCBI Taxonomy" id="1642647"/>
    <lineage>
        <taxon>Bacteria</taxon>
        <taxon>Pseudomonadati</taxon>
        <taxon>Bacteroidota</taxon>
        <taxon>Bacteroidia</taxon>
        <taxon>Bacteroidales</taxon>
        <taxon>Dysgonomonadaceae</taxon>
        <taxon>Proteiniphilum</taxon>
    </lineage>
</organism>
<keyword evidence="1" id="KW-0732">Signal</keyword>
<dbReference type="KEGG" id="psac:PSM36_2623"/>
<evidence type="ECO:0000313" key="2">
    <source>
        <dbReference type="EMBL" id="SCD21424.1"/>
    </source>
</evidence>
<dbReference type="EMBL" id="LT605205">
    <property type="protein sequence ID" value="SCD21424.1"/>
    <property type="molecule type" value="Genomic_DNA"/>
</dbReference>
<feature type="chain" id="PRO_5011983404" evidence="1">
    <location>
        <begin position="20"/>
        <end position="74"/>
    </location>
</feature>
<keyword evidence="3" id="KW-1185">Reference proteome</keyword>
<sequence length="74" mass="8295">MKRPLLMILAFMSIFISSASSCSKEDDNNNTNTENTTPMVNCKIKIKVNSQTFTATLLDNNSAKAFKEMLPYNL</sequence>
<evidence type="ECO:0000256" key="1">
    <source>
        <dbReference type="SAM" id="SignalP"/>
    </source>
</evidence>
<dbReference type="STRING" id="1642647.PSM36_2623"/>
<evidence type="ECO:0000313" key="3">
    <source>
        <dbReference type="Proteomes" id="UP000187464"/>
    </source>
</evidence>
<feature type="signal peptide" evidence="1">
    <location>
        <begin position="1"/>
        <end position="19"/>
    </location>
</feature>
<reference evidence="3" key="1">
    <citation type="submission" date="2016-08" db="EMBL/GenBank/DDBJ databases">
        <authorList>
            <person name="Wibberg D."/>
        </authorList>
    </citation>
    <scope>NUCLEOTIDE SEQUENCE [LARGE SCALE GENOMIC DNA]</scope>
</reference>
<gene>
    <name evidence="2" type="ORF">PSM36_2623</name>
</gene>
<dbReference type="AlphaFoldDB" id="A0A1R3TCU5"/>
<dbReference type="RefSeq" id="WP_076931281.1">
    <property type="nucleotide sequence ID" value="NZ_LT605205.1"/>
</dbReference>
<protein>
    <submittedName>
        <fullName evidence="2">Uncharacterized protein</fullName>
    </submittedName>
</protein>